<keyword evidence="2" id="KW-0547">Nucleotide-binding</keyword>
<keyword evidence="6" id="KW-1185">Reference proteome</keyword>
<dbReference type="InterPro" id="IPR050773">
    <property type="entry name" value="CbxX/CfxQ_RuBisCO_ESX"/>
</dbReference>
<dbReference type="SMART" id="SM00382">
    <property type="entry name" value="AAA"/>
    <property type="match status" value="1"/>
</dbReference>
<organism evidence="5 6">
    <name type="scientific">Iocasia fonsfrigidae</name>
    <dbReference type="NCBI Taxonomy" id="2682810"/>
    <lineage>
        <taxon>Bacteria</taxon>
        <taxon>Bacillati</taxon>
        <taxon>Bacillota</taxon>
        <taxon>Clostridia</taxon>
        <taxon>Halanaerobiales</taxon>
        <taxon>Halanaerobiaceae</taxon>
        <taxon>Iocasia</taxon>
    </lineage>
</organism>
<comment type="similarity">
    <text evidence="1">Belongs to the CbxX/CfxQ family.</text>
</comment>
<dbReference type="GO" id="GO:0016887">
    <property type="term" value="F:ATP hydrolysis activity"/>
    <property type="evidence" value="ECO:0007669"/>
    <property type="project" value="InterPro"/>
</dbReference>
<dbReference type="Pfam" id="PF17866">
    <property type="entry name" value="AAA_lid_6"/>
    <property type="match status" value="1"/>
</dbReference>
<evidence type="ECO:0000313" key="5">
    <source>
        <dbReference type="EMBL" id="QTL98302.1"/>
    </source>
</evidence>
<dbReference type="PRINTS" id="PR00819">
    <property type="entry name" value="CBXCFQXSUPER"/>
</dbReference>
<dbReference type="InterPro" id="IPR003959">
    <property type="entry name" value="ATPase_AAA_core"/>
</dbReference>
<evidence type="ECO:0000259" key="4">
    <source>
        <dbReference type="SMART" id="SM00382"/>
    </source>
</evidence>
<sequence length="336" mass="38880">MYHPQDNLNHNIIIDRFKKGEISISRAFSLLMGSSEELNNKNNIETHISYQKIDRQITEVKENKLEQVLDEMDALIGLNEVKKLVREYLAFLQVQKLRESYQLNSHAIVMHMIFKGNPGTGKTTMARLIGRIFKEVGFLKNGDLLEVERSDLVGEYIGHTAQKTKKLIQKALGGVLFIDEAYSLARGGEKDFGKEAIDTMVKMMEDHKDELIIILAGYCHEMDFFLDTNPGLKSRFALQLDFPDYSVDELVKIAEIMYKQREYILDKESKHFIYRVLTEILNNEGEISGNARTVRNLVEKSIRQQALRIIKANKINRRELIYIRKEDLAWGEGKHE</sequence>
<dbReference type="Gene3D" id="1.10.8.60">
    <property type="match status" value="1"/>
</dbReference>
<dbReference type="InterPro" id="IPR003593">
    <property type="entry name" value="AAA+_ATPase"/>
</dbReference>
<dbReference type="InterPro" id="IPR000641">
    <property type="entry name" value="CbxX/CfxQ"/>
</dbReference>
<dbReference type="AlphaFoldDB" id="A0A8A7KKB7"/>
<name>A0A8A7KKB7_9FIRM</name>
<evidence type="ECO:0000256" key="3">
    <source>
        <dbReference type="ARBA" id="ARBA00022840"/>
    </source>
</evidence>
<evidence type="ECO:0000256" key="2">
    <source>
        <dbReference type="ARBA" id="ARBA00022741"/>
    </source>
</evidence>
<evidence type="ECO:0000256" key="1">
    <source>
        <dbReference type="ARBA" id="ARBA00010378"/>
    </source>
</evidence>
<dbReference type="PANTHER" id="PTHR43392">
    <property type="entry name" value="AAA-TYPE ATPASE FAMILY PROTEIN / ANKYRIN REPEAT FAMILY PROTEIN"/>
    <property type="match status" value="1"/>
</dbReference>
<keyword evidence="3" id="KW-0067">ATP-binding</keyword>
<gene>
    <name evidence="5" type="ORF">GM661_10085</name>
</gene>
<dbReference type="GO" id="GO:0005524">
    <property type="term" value="F:ATP binding"/>
    <property type="evidence" value="ECO:0007669"/>
    <property type="project" value="UniProtKB-KW"/>
</dbReference>
<dbReference type="InterPro" id="IPR041627">
    <property type="entry name" value="AAA_lid_6"/>
</dbReference>
<feature type="domain" description="AAA+ ATPase" evidence="4">
    <location>
        <begin position="108"/>
        <end position="246"/>
    </location>
</feature>
<dbReference type="KEGG" id="ifn:GM661_10085"/>
<proteinExistence type="inferred from homology"/>
<reference evidence="5" key="1">
    <citation type="submission" date="2019-12" db="EMBL/GenBank/DDBJ databases">
        <authorList>
            <person name="zhang j."/>
            <person name="sun C.M."/>
        </authorList>
    </citation>
    <scope>NUCLEOTIDE SEQUENCE</scope>
    <source>
        <strain evidence="5">NS-1</strain>
    </source>
</reference>
<dbReference type="CDD" id="cd00009">
    <property type="entry name" value="AAA"/>
    <property type="match status" value="1"/>
</dbReference>
<accession>A0A8A7KKB7</accession>
<dbReference type="SUPFAM" id="SSF52540">
    <property type="entry name" value="P-loop containing nucleoside triphosphate hydrolases"/>
    <property type="match status" value="1"/>
</dbReference>
<dbReference type="RefSeq" id="WP_125990501.1">
    <property type="nucleotide sequence ID" value="NZ_CP046640.1"/>
</dbReference>
<dbReference type="EMBL" id="CP046640">
    <property type="protein sequence ID" value="QTL98302.1"/>
    <property type="molecule type" value="Genomic_DNA"/>
</dbReference>
<evidence type="ECO:0000313" key="6">
    <source>
        <dbReference type="Proteomes" id="UP000665020"/>
    </source>
</evidence>
<dbReference type="Proteomes" id="UP000665020">
    <property type="component" value="Chromosome"/>
</dbReference>
<dbReference type="Gene3D" id="3.40.50.300">
    <property type="entry name" value="P-loop containing nucleotide triphosphate hydrolases"/>
    <property type="match status" value="1"/>
</dbReference>
<dbReference type="PANTHER" id="PTHR43392:SF2">
    <property type="entry name" value="AAA-TYPE ATPASE FAMILY PROTEIN _ ANKYRIN REPEAT FAMILY PROTEIN"/>
    <property type="match status" value="1"/>
</dbReference>
<dbReference type="InterPro" id="IPR027417">
    <property type="entry name" value="P-loop_NTPase"/>
</dbReference>
<protein>
    <submittedName>
        <fullName evidence="5">AAA family ATPase</fullName>
    </submittedName>
</protein>
<dbReference type="FunFam" id="3.40.50.300:FF:000216">
    <property type="entry name" value="Type VII secretion ATPase EccA"/>
    <property type="match status" value="1"/>
</dbReference>
<dbReference type="Pfam" id="PF00004">
    <property type="entry name" value="AAA"/>
    <property type="match status" value="1"/>
</dbReference>